<sequence>TEAELLEVQQIANAQSLLLTDDIFGIMDVDCLDLINLKKKISFTLADGLFLLKAGIKANIKYLKELFLKKNEEIMKETKLKSKQQRTVTTAASNSTPPPSSSIITIPPVSTNSAPPLPLPTMTIHEHKDFILKLIKQWCLDNKENAGLDDFQLRGGEDFTLKFHNNHNILEAAIICKCGSNFSLTKKDNKFQLSNFYKHIKKLNCSLMKEFVTKNNKEKRTNVQIPSSPTSPVQSQPSVQIITNPIAAPSPSTSSTSTTAPTKNNSKRSAPASKNDETRTKKKLVYSVQCKNCDLKYIGETNRDKQTRMREHKNDIKKNKQTSLIAQHSNMNNHMMDLDYAETLTLESTWKRRVIKESILTHQSKGLTKIVTKHYYLCYIYSKQIDSDKSKLRITKGAKPKIREKPVIRPRHLTFSPTEYEVPLPK</sequence>
<dbReference type="AlphaFoldDB" id="A0A815TQK9"/>
<dbReference type="SUPFAM" id="SSF82771">
    <property type="entry name" value="GIY-YIG endonuclease"/>
    <property type="match status" value="1"/>
</dbReference>
<keyword evidence="5" id="KW-1185">Reference proteome</keyword>
<dbReference type="PROSITE" id="PS50164">
    <property type="entry name" value="GIY_YIG"/>
    <property type="match status" value="1"/>
</dbReference>
<dbReference type="OrthoDB" id="8067054at2759"/>
<feature type="compositionally biased region" description="Low complexity" evidence="1">
    <location>
        <begin position="223"/>
        <end position="262"/>
    </location>
</feature>
<dbReference type="Proteomes" id="UP000681722">
    <property type="component" value="Unassembled WGS sequence"/>
</dbReference>
<comment type="caution">
    <text evidence="3">The sequence shown here is derived from an EMBL/GenBank/DDBJ whole genome shotgun (WGS) entry which is preliminary data.</text>
</comment>
<accession>A0A815TQK9</accession>
<dbReference type="InterPro" id="IPR000305">
    <property type="entry name" value="GIY-YIG_endonuc"/>
</dbReference>
<dbReference type="EMBL" id="CAJOBC010088598">
    <property type="protein sequence ID" value="CAF4370608.1"/>
    <property type="molecule type" value="Genomic_DNA"/>
</dbReference>
<feature type="non-terminal residue" evidence="3">
    <location>
        <position position="426"/>
    </location>
</feature>
<feature type="domain" description="GIY-YIG" evidence="2">
    <location>
        <begin position="281"/>
        <end position="368"/>
    </location>
</feature>
<evidence type="ECO:0000313" key="4">
    <source>
        <dbReference type="EMBL" id="CAF4370608.1"/>
    </source>
</evidence>
<proteinExistence type="predicted"/>
<feature type="region of interest" description="Disordered" evidence="1">
    <location>
        <begin position="79"/>
        <end position="107"/>
    </location>
</feature>
<evidence type="ECO:0000256" key="1">
    <source>
        <dbReference type="SAM" id="MobiDB-lite"/>
    </source>
</evidence>
<evidence type="ECO:0000259" key="2">
    <source>
        <dbReference type="PROSITE" id="PS50164"/>
    </source>
</evidence>
<reference evidence="3" key="1">
    <citation type="submission" date="2021-02" db="EMBL/GenBank/DDBJ databases">
        <authorList>
            <person name="Nowell W R."/>
        </authorList>
    </citation>
    <scope>NUCLEOTIDE SEQUENCE</scope>
</reference>
<evidence type="ECO:0000313" key="5">
    <source>
        <dbReference type="Proteomes" id="UP000663829"/>
    </source>
</evidence>
<evidence type="ECO:0000313" key="3">
    <source>
        <dbReference type="EMBL" id="CAF1509830.1"/>
    </source>
</evidence>
<name>A0A815TQK9_9BILA</name>
<dbReference type="InterPro" id="IPR035901">
    <property type="entry name" value="GIY-YIG_endonuc_sf"/>
</dbReference>
<dbReference type="Pfam" id="PF01541">
    <property type="entry name" value="GIY-YIG"/>
    <property type="match status" value="1"/>
</dbReference>
<dbReference type="Proteomes" id="UP000663829">
    <property type="component" value="Unassembled WGS sequence"/>
</dbReference>
<organism evidence="3 5">
    <name type="scientific">Didymodactylos carnosus</name>
    <dbReference type="NCBI Taxonomy" id="1234261"/>
    <lineage>
        <taxon>Eukaryota</taxon>
        <taxon>Metazoa</taxon>
        <taxon>Spiralia</taxon>
        <taxon>Gnathifera</taxon>
        <taxon>Rotifera</taxon>
        <taxon>Eurotatoria</taxon>
        <taxon>Bdelloidea</taxon>
        <taxon>Philodinida</taxon>
        <taxon>Philodinidae</taxon>
        <taxon>Didymodactylos</taxon>
    </lineage>
</organism>
<protein>
    <recommendedName>
        <fullName evidence="2">GIY-YIG domain-containing protein</fullName>
    </recommendedName>
</protein>
<dbReference type="EMBL" id="CAJNOQ010023065">
    <property type="protein sequence ID" value="CAF1509830.1"/>
    <property type="molecule type" value="Genomic_DNA"/>
</dbReference>
<feature type="compositionally biased region" description="Low complexity" evidence="1">
    <location>
        <begin position="87"/>
        <end position="107"/>
    </location>
</feature>
<feature type="region of interest" description="Disordered" evidence="1">
    <location>
        <begin position="218"/>
        <end position="280"/>
    </location>
</feature>
<gene>
    <name evidence="3" type="ORF">GPM918_LOCUS37061</name>
    <name evidence="4" type="ORF">SRO942_LOCUS37815</name>
</gene>